<evidence type="ECO:0000256" key="1">
    <source>
        <dbReference type="ARBA" id="ARBA00022723"/>
    </source>
</evidence>
<dbReference type="PANTHER" id="PTHR21099:SF2">
    <property type="entry name" value="SI:CH211-113E8.11"/>
    <property type="match status" value="1"/>
</dbReference>
<dbReference type="GO" id="GO:0008270">
    <property type="term" value="F:zinc ion binding"/>
    <property type="evidence" value="ECO:0007669"/>
    <property type="project" value="UniProtKB-KW"/>
</dbReference>
<evidence type="ECO:0000259" key="6">
    <source>
        <dbReference type="PROSITE" id="PS50103"/>
    </source>
</evidence>
<reference evidence="7 8" key="1">
    <citation type="submission" date="2023-11" db="EMBL/GenBank/DDBJ databases">
        <title>An acidophilic fungus is an integral part of prey digestion in a carnivorous sundew plant.</title>
        <authorList>
            <person name="Tsai I.J."/>
        </authorList>
    </citation>
    <scope>NUCLEOTIDE SEQUENCE [LARGE SCALE GENOMIC DNA]</scope>
    <source>
        <strain evidence="7">169a</strain>
    </source>
</reference>
<accession>A0AAQ3MAD2</accession>
<dbReference type="Gene3D" id="4.10.1000.10">
    <property type="entry name" value="Zinc finger, CCCH-type"/>
    <property type="match status" value="1"/>
</dbReference>
<feature type="compositionally biased region" description="Low complexity" evidence="5">
    <location>
        <begin position="235"/>
        <end position="252"/>
    </location>
</feature>
<name>A0AAQ3MAD2_9PEZI</name>
<dbReference type="AlphaFoldDB" id="A0AAQ3MAD2"/>
<evidence type="ECO:0000256" key="3">
    <source>
        <dbReference type="ARBA" id="ARBA00022833"/>
    </source>
</evidence>
<feature type="compositionally biased region" description="Polar residues" evidence="5">
    <location>
        <begin position="403"/>
        <end position="456"/>
    </location>
</feature>
<sequence length="551" mass="57373">MSYNRGAQSGGGSGRETCRFYLQGRCKFGDNCKNEHPRDNNRFGALQNGGNQDQSRSGDRNRSGDQYPAYGLSKEGIRADLTTGGDSGDRPIWPLSSYGPGKNAPRQLIEGECEQSMEEVRLQYYIAQASGNPADLQSYEQNERAAAEKVNQLAQQILNDLDGALKFMSDGENVHPNRMDQVTKDPGPWQKPSFSNSENSAFGQPSASPFAGAQTNNQAAKPSPFGAQPSVFGRPSFGAPSAPGPAASPFGSNTAAQAPTNASPFGAARPAFGQPSQPAFGAPSSFGAAANSQSSPFAAAHNKAPTPAFGAPSNLGVNPASPFGSTAQSGQSPSPFAATSNPAPQGNPFGSGGNTGQSANTNPFGASSAPASQSAFGAPSRPAFGAPSQPGGGSFGSQPSANPFAQNTSSQPASGFGAPSQSSGGFASTSQQSNGFGSARQPNMSSATPMNGSENLQSWKGHQVNYITPEGGVAYPVYRNPNNNNKPERIWHPNGRPATENLDAEGLPQSYEGDIGQILKQVYDYVRETGGFKEGIMPEVPPKREWVNFEV</sequence>
<dbReference type="SMART" id="SM00356">
    <property type="entry name" value="ZnF_C3H1"/>
    <property type="match status" value="1"/>
</dbReference>
<organism evidence="7 8">
    <name type="scientific">Acrodontium crateriforme</name>
    <dbReference type="NCBI Taxonomy" id="150365"/>
    <lineage>
        <taxon>Eukaryota</taxon>
        <taxon>Fungi</taxon>
        <taxon>Dikarya</taxon>
        <taxon>Ascomycota</taxon>
        <taxon>Pezizomycotina</taxon>
        <taxon>Dothideomycetes</taxon>
        <taxon>Dothideomycetidae</taxon>
        <taxon>Mycosphaerellales</taxon>
        <taxon>Teratosphaeriaceae</taxon>
        <taxon>Acrodontium</taxon>
    </lineage>
</organism>
<feature type="compositionally biased region" description="Polar residues" evidence="5">
    <location>
        <begin position="192"/>
        <end position="220"/>
    </location>
</feature>
<dbReference type="PANTHER" id="PTHR21099">
    <property type="entry name" value="RAD201"/>
    <property type="match status" value="1"/>
</dbReference>
<dbReference type="InterPro" id="IPR000571">
    <property type="entry name" value="Znf_CCCH"/>
</dbReference>
<feature type="zinc finger region" description="C3H1-type" evidence="4">
    <location>
        <begin position="12"/>
        <end position="39"/>
    </location>
</feature>
<keyword evidence="3 4" id="KW-0862">Zinc</keyword>
<feature type="region of interest" description="Disordered" evidence="5">
    <location>
        <begin position="39"/>
        <end position="99"/>
    </location>
</feature>
<dbReference type="InterPro" id="IPR036855">
    <property type="entry name" value="Znf_CCCH_sf"/>
</dbReference>
<dbReference type="Proteomes" id="UP001303373">
    <property type="component" value="Chromosome 12"/>
</dbReference>
<keyword evidence="8" id="KW-1185">Reference proteome</keyword>
<evidence type="ECO:0000313" key="7">
    <source>
        <dbReference type="EMBL" id="WPH04284.1"/>
    </source>
</evidence>
<feature type="compositionally biased region" description="Polar residues" evidence="5">
    <location>
        <begin position="253"/>
        <end position="263"/>
    </location>
</feature>
<gene>
    <name evidence="7" type="ORF">R9X50_00717300</name>
</gene>
<proteinExistence type="predicted"/>
<dbReference type="SUPFAM" id="SSF90229">
    <property type="entry name" value="CCCH zinc finger"/>
    <property type="match status" value="1"/>
</dbReference>
<dbReference type="GO" id="GO:0005634">
    <property type="term" value="C:nucleus"/>
    <property type="evidence" value="ECO:0007669"/>
    <property type="project" value="TreeGrafter"/>
</dbReference>
<feature type="compositionally biased region" description="Polar residues" evidence="5">
    <location>
        <begin position="323"/>
        <end position="344"/>
    </location>
</feature>
<feature type="compositionally biased region" description="Basic and acidic residues" evidence="5">
    <location>
        <begin position="172"/>
        <end position="183"/>
    </location>
</feature>
<feature type="region of interest" description="Disordered" evidence="5">
    <location>
        <begin position="169"/>
        <end position="456"/>
    </location>
</feature>
<feature type="domain" description="C3H1-type" evidence="6">
    <location>
        <begin position="12"/>
        <end position="39"/>
    </location>
</feature>
<keyword evidence="1 4" id="KW-0479">Metal-binding</keyword>
<evidence type="ECO:0000313" key="8">
    <source>
        <dbReference type="Proteomes" id="UP001303373"/>
    </source>
</evidence>
<feature type="compositionally biased region" description="Polar residues" evidence="5">
    <location>
        <begin position="356"/>
        <end position="375"/>
    </location>
</feature>
<evidence type="ECO:0000256" key="5">
    <source>
        <dbReference type="SAM" id="MobiDB-lite"/>
    </source>
</evidence>
<protein>
    <recommendedName>
        <fullName evidence="6">C3H1-type domain-containing protein</fullName>
    </recommendedName>
</protein>
<evidence type="ECO:0000256" key="4">
    <source>
        <dbReference type="PROSITE-ProRule" id="PRU00723"/>
    </source>
</evidence>
<dbReference type="EMBL" id="CP138591">
    <property type="protein sequence ID" value="WPH04284.1"/>
    <property type="molecule type" value="Genomic_DNA"/>
</dbReference>
<dbReference type="InterPro" id="IPR041367">
    <property type="entry name" value="Znf-CCCH_4"/>
</dbReference>
<feature type="compositionally biased region" description="Low complexity" evidence="5">
    <location>
        <begin position="278"/>
        <end position="290"/>
    </location>
</feature>
<dbReference type="CDD" id="cd23954">
    <property type="entry name" value="AMO1_CTD"/>
    <property type="match status" value="1"/>
</dbReference>
<evidence type="ECO:0000256" key="2">
    <source>
        <dbReference type="ARBA" id="ARBA00022771"/>
    </source>
</evidence>
<keyword evidence="2 4" id="KW-0863">Zinc-finger</keyword>
<dbReference type="Pfam" id="PF18044">
    <property type="entry name" value="zf-CCCH_4"/>
    <property type="match status" value="1"/>
</dbReference>
<dbReference type="PROSITE" id="PS50103">
    <property type="entry name" value="ZF_C3H1"/>
    <property type="match status" value="1"/>
</dbReference>